<dbReference type="Proteomes" id="UP000886005">
    <property type="component" value="Unassembled WGS sequence"/>
</dbReference>
<dbReference type="GO" id="GO:0044781">
    <property type="term" value="P:bacterial-type flagellum organization"/>
    <property type="evidence" value="ECO:0007669"/>
    <property type="project" value="UniProtKB-KW"/>
</dbReference>
<protein>
    <recommendedName>
        <fullName evidence="3">Flagellar assembly protein FliH</fullName>
    </recommendedName>
</protein>
<comment type="function">
    <text evidence="1">Needed for flagellar regrowth and assembly.</text>
</comment>
<evidence type="ECO:0000259" key="9">
    <source>
        <dbReference type="Pfam" id="PF02108"/>
    </source>
</evidence>
<evidence type="ECO:0000313" key="10">
    <source>
        <dbReference type="EMBL" id="HED09075.1"/>
    </source>
</evidence>
<dbReference type="GO" id="GO:0015031">
    <property type="term" value="P:protein transport"/>
    <property type="evidence" value="ECO:0007669"/>
    <property type="project" value="UniProtKB-KW"/>
</dbReference>
<evidence type="ECO:0000256" key="3">
    <source>
        <dbReference type="ARBA" id="ARBA00016507"/>
    </source>
</evidence>
<accession>A0A7V1PT51</accession>
<evidence type="ECO:0000256" key="2">
    <source>
        <dbReference type="ARBA" id="ARBA00006602"/>
    </source>
</evidence>
<dbReference type="EMBL" id="DRLD01000003">
    <property type="protein sequence ID" value="HED09075.1"/>
    <property type="molecule type" value="Genomic_DNA"/>
</dbReference>
<name>A0A7V1PT51_CALAY</name>
<keyword evidence="4" id="KW-0813">Transport</keyword>
<reference evidence="10" key="1">
    <citation type="journal article" date="2020" name="mSystems">
        <title>Genome- and Community-Level Interaction Insights into Carbon Utilization and Element Cycling Functions of Hydrothermarchaeota in Hydrothermal Sediment.</title>
        <authorList>
            <person name="Zhou Z."/>
            <person name="Liu Y."/>
            <person name="Xu W."/>
            <person name="Pan J."/>
            <person name="Luo Z.H."/>
            <person name="Li M."/>
        </authorList>
    </citation>
    <scope>NUCLEOTIDE SEQUENCE [LARGE SCALE GENOMIC DNA]</scope>
    <source>
        <strain evidence="10">HyVt-456</strain>
    </source>
</reference>
<feature type="coiled-coil region" evidence="8">
    <location>
        <begin position="42"/>
        <end position="110"/>
    </location>
</feature>
<dbReference type="AlphaFoldDB" id="A0A7V1PT51"/>
<dbReference type="InterPro" id="IPR051472">
    <property type="entry name" value="T3SS_Stator/FliH"/>
</dbReference>
<dbReference type="PANTHER" id="PTHR34982:SF1">
    <property type="entry name" value="FLAGELLAR ASSEMBLY PROTEIN FLIH"/>
    <property type="match status" value="1"/>
</dbReference>
<evidence type="ECO:0000256" key="4">
    <source>
        <dbReference type="ARBA" id="ARBA00022448"/>
    </source>
</evidence>
<keyword evidence="6" id="KW-0653">Protein transport</keyword>
<evidence type="ECO:0000256" key="5">
    <source>
        <dbReference type="ARBA" id="ARBA00022795"/>
    </source>
</evidence>
<evidence type="ECO:0000256" key="7">
    <source>
        <dbReference type="ARBA" id="ARBA00023225"/>
    </source>
</evidence>
<dbReference type="Pfam" id="PF02108">
    <property type="entry name" value="FliH"/>
    <property type="match status" value="1"/>
</dbReference>
<dbReference type="GO" id="GO:0005829">
    <property type="term" value="C:cytosol"/>
    <property type="evidence" value="ECO:0007669"/>
    <property type="project" value="TreeGrafter"/>
</dbReference>
<sequence length="230" mass="26681">MGQTVIKLGRKLKGVKDHNVYRHQAFDKDIGKDVPEKSPGQIIDDARKIKRLEDRIHLLEIELQKAREESFKAGYDEGKQRTLQEALNRIEAVKLEMQQQEEHFRETLENLERPLLKLAKEMATEVIRIHLEEKNAADEALKERLHLLLRQVVDQNNVWIEVNPDQLNVISGETLKENLNMRDSAQVNMTANPELKAGEAYIQTEDYVVDGRFENHLDKIDAELTREDGQ</sequence>
<proteinExistence type="inferred from homology"/>
<evidence type="ECO:0000256" key="8">
    <source>
        <dbReference type="SAM" id="Coils"/>
    </source>
</evidence>
<comment type="similarity">
    <text evidence="2">Belongs to the FliH family.</text>
</comment>
<gene>
    <name evidence="10" type="ORF">ENJ10_00165</name>
</gene>
<keyword evidence="8" id="KW-0175">Coiled coil</keyword>
<feature type="domain" description="Flagellar assembly protein FliH/Type III secretion system HrpE" evidence="9">
    <location>
        <begin position="88"/>
        <end position="219"/>
    </location>
</feature>
<evidence type="ECO:0000256" key="6">
    <source>
        <dbReference type="ARBA" id="ARBA00022927"/>
    </source>
</evidence>
<keyword evidence="7" id="KW-1006">Bacterial flagellum protein export</keyword>
<evidence type="ECO:0000256" key="1">
    <source>
        <dbReference type="ARBA" id="ARBA00003041"/>
    </source>
</evidence>
<comment type="caution">
    <text evidence="10">The sequence shown here is derived from an EMBL/GenBank/DDBJ whole genome shotgun (WGS) entry which is preliminary data.</text>
</comment>
<dbReference type="PANTHER" id="PTHR34982">
    <property type="entry name" value="YOP PROTEINS TRANSLOCATION PROTEIN L"/>
    <property type="match status" value="1"/>
</dbReference>
<dbReference type="InterPro" id="IPR018035">
    <property type="entry name" value="Flagellar_FliH/T3SS_HrpE"/>
</dbReference>
<organism evidence="10">
    <name type="scientific">Caldithrix abyssi</name>
    <dbReference type="NCBI Taxonomy" id="187145"/>
    <lineage>
        <taxon>Bacteria</taxon>
        <taxon>Pseudomonadati</taxon>
        <taxon>Calditrichota</taxon>
        <taxon>Calditrichia</taxon>
        <taxon>Calditrichales</taxon>
        <taxon>Calditrichaceae</taxon>
        <taxon>Caldithrix</taxon>
    </lineage>
</organism>
<keyword evidence="5" id="KW-1005">Bacterial flagellum biogenesis</keyword>